<dbReference type="HOGENOM" id="CLU_1695200_0_0_1"/>
<accession>A0A067MM13</accession>
<keyword evidence="2" id="KW-1185">Reference proteome</keyword>
<name>A0A067MM13_BOTB1</name>
<sequence length="150" mass="16393">MVQYPSLTEIGPFLDDLVKNYPEELKDSKVEALQLVKAPEEIRGSAVAILKLGPLSQIILLVPSLHIRFVGQVDPGRWAPEADTEVLGMYYFDGFERARNPYQFRICLTPTDILLTFSKDGQAIPCFLVGPGASTPTIAKIDGTGGFVPA</sequence>
<evidence type="ECO:0000313" key="2">
    <source>
        <dbReference type="Proteomes" id="UP000027195"/>
    </source>
</evidence>
<organism evidence="1 2">
    <name type="scientific">Botryobasidium botryosum (strain FD-172 SS1)</name>
    <dbReference type="NCBI Taxonomy" id="930990"/>
    <lineage>
        <taxon>Eukaryota</taxon>
        <taxon>Fungi</taxon>
        <taxon>Dikarya</taxon>
        <taxon>Basidiomycota</taxon>
        <taxon>Agaricomycotina</taxon>
        <taxon>Agaricomycetes</taxon>
        <taxon>Cantharellales</taxon>
        <taxon>Botryobasidiaceae</taxon>
        <taxon>Botryobasidium</taxon>
    </lineage>
</organism>
<protein>
    <submittedName>
        <fullName evidence="1">Uncharacterized protein</fullName>
    </submittedName>
</protein>
<dbReference type="EMBL" id="KL198049">
    <property type="protein sequence ID" value="KDQ12631.1"/>
    <property type="molecule type" value="Genomic_DNA"/>
</dbReference>
<evidence type="ECO:0000313" key="1">
    <source>
        <dbReference type="EMBL" id="KDQ12631.1"/>
    </source>
</evidence>
<dbReference type="AlphaFoldDB" id="A0A067MM13"/>
<proteinExistence type="predicted"/>
<gene>
    <name evidence="1" type="ORF">BOTBODRAFT_34347</name>
</gene>
<dbReference type="InParanoid" id="A0A067MM13"/>
<dbReference type="Proteomes" id="UP000027195">
    <property type="component" value="Unassembled WGS sequence"/>
</dbReference>
<reference evidence="2" key="1">
    <citation type="journal article" date="2014" name="Proc. Natl. Acad. Sci. U.S.A.">
        <title>Extensive sampling of basidiomycete genomes demonstrates inadequacy of the white-rot/brown-rot paradigm for wood decay fungi.</title>
        <authorList>
            <person name="Riley R."/>
            <person name="Salamov A.A."/>
            <person name="Brown D.W."/>
            <person name="Nagy L.G."/>
            <person name="Floudas D."/>
            <person name="Held B.W."/>
            <person name="Levasseur A."/>
            <person name="Lombard V."/>
            <person name="Morin E."/>
            <person name="Otillar R."/>
            <person name="Lindquist E.A."/>
            <person name="Sun H."/>
            <person name="LaButti K.M."/>
            <person name="Schmutz J."/>
            <person name="Jabbour D."/>
            <person name="Luo H."/>
            <person name="Baker S.E."/>
            <person name="Pisabarro A.G."/>
            <person name="Walton J.D."/>
            <person name="Blanchette R.A."/>
            <person name="Henrissat B."/>
            <person name="Martin F."/>
            <person name="Cullen D."/>
            <person name="Hibbett D.S."/>
            <person name="Grigoriev I.V."/>
        </authorList>
    </citation>
    <scope>NUCLEOTIDE SEQUENCE [LARGE SCALE GENOMIC DNA]</scope>
    <source>
        <strain evidence="2">FD-172 SS1</strain>
    </source>
</reference>